<dbReference type="InParanoid" id="A0A0M8KAI6"/>
<feature type="compositionally biased region" description="Basic and acidic residues" evidence="1">
    <location>
        <begin position="19"/>
        <end position="43"/>
    </location>
</feature>
<feature type="region of interest" description="Disordered" evidence="1">
    <location>
        <begin position="1"/>
        <end position="43"/>
    </location>
</feature>
<dbReference type="AlphaFoldDB" id="A0A0M8KAI6"/>
<keyword evidence="3" id="KW-1185">Reference proteome</keyword>
<sequence length="43" mass="4969">MLRRPYPTAAGCARNQGEYMRERERLANGEKRNTSEENSRAQA</sequence>
<evidence type="ECO:0000313" key="2">
    <source>
        <dbReference type="EMBL" id="GAP63646.1"/>
    </source>
</evidence>
<reference evidence="3" key="2">
    <citation type="submission" date="2015-08" db="EMBL/GenBank/DDBJ databases">
        <title>Draft Genome Sequence of a Heterotrophic Facultative Anaerobic Bacterium Ardenticatena maritima Strain 110S.</title>
        <authorList>
            <person name="Kawaichi S."/>
            <person name="Yoshida T."/>
            <person name="Sako Y."/>
            <person name="Nakamura R."/>
        </authorList>
    </citation>
    <scope>NUCLEOTIDE SEQUENCE [LARGE SCALE GENOMIC DNA]</scope>
    <source>
        <strain evidence="3">110S</strain>
    </source>
</reference>
<accession>A0A0M8KAI6</accession>
<evidence type="ECO:0000256" key="1">
    <source>
        <dbReference type="SAM" id="MobiDB-lite"/>
    </source>
</evidence>
<dbReference type="EMBL" id="BBZA01000179">
    <property type="protein sequence ID" value="GAP63646.1"/>
    <property type="molecule type" value="Genomic_DNA"/>
</dbReference>
<proteinExistence type="predicted"/>
<dbReference type="Proteomes" id="UP000037784">
    <property type="component" value="Unassembled WGS sequence"/>
</dbReference>
<protein>
    <submittedName>
        <fullName evidence="2">Uncharacterized protein</fullName>
    </submittedName>
</protein>
<comment type="caution">
    <text evidence="2">The sequence shown here is derived from an EMBL/GenBank/DDBJ whole genome shotgun (WGS) entry which is preliminary data.</text>
</comment>
<evidence type="ECO:0000313" key="3">
    <source>
        <dbReference type="Proteomes" id="UP000037784"/>
    </source>
</evidence>
<gene>
    <name evidence="2" type="ORF">ARMA_2069</name>
</gene>
<reference evidence="2 3" key="1">
    <citation type="journal article" date="2015" name="Genome Announc.">
        <title>Draft Genome Sequence of a Heterotrophic Facultative Anaerobic Thermophilic Bacterium, Ardenticatena maritima Strain 110ST.</title>
        <authorList>
            <person name="Kawaichi S."/>
            <person name="Yoshida T."/>
            <person name="Sako Y."/>
            <person name="Nakamura R."/>
        </authorList>
    </citation>
    <scope>NUCLEOTIDE SEQUENCE [LARGE SCALE GENOMIC DNA]</scope>
    <source>
        <strain evidence="2 3">110S</strain>
    </source>
</reference>
<organism evidence="2 3">
    <name type="scientific">Ardenticatena maritima</name>
    <dbReference type="NCBI Taxonomy" id="872965"/>
    <lineage>
        <taxon>Bacteria</taxon>
        <taxon>Bacillati</taxon>
        <taxon>Chloroflexota</taxon>
        <taxon>Ardenticatenia</taxon>
        <taxon>Ardenticatenales</taxon>
        <taxon>Ardenticatenaceae</taxon>
        <taxon>Ardenticatena</taxon>
    </lineage>
</organism>
<name>A0A0M8KAI6_9CHLR</name>